<dbReference type="EMBL" id="JASCTH010000007">
    <property type="protein sequence ID" value="MDI6099598.1"/>
    <property type="molecule type" value="Genomic_DNA"/>
</dbReference>
<sequence length="160" mass="15917">MADSGTVDDHPPAGAFAGSAEAVLLSQAFAATTITAVRRAVTARVAAAGLAGESLEGFVLAVHELVANAVRHGGGAGRIHLRQQGDTLICEISDQGHGDARVPAGLPAASAPGGRGLWLAHHLTGDLRIDAGPAGLCVTVRTDLPAFSGGNPALLHVDAG</sequence>
<protein>
    <submittedName>
        <fullName evidence="3">ATP-binding protein</fullName>
    </submittedName>
</protein>
<dbReference type="Pfam" id="PF13581">
    <property type="entry name" value="HATPase_c_2"/>
    <property type="match status" value="1"/>
</dbReference>
<evidence type="ECO:0000256" key="1">
    <source>
        <dbReference type="ARBA" id="ARBA00022527"/>
    </source>
</evidence>
<comment type="caution">
    <text evidence="3">The sequence shown here is derived from an EMBL/GenBank/DDBJ whole genome shotgun (WGS) entry which is preliminary data.</text>
</comment>
<dbReference type="RefSeq" id="WP_282759865.1">
    <property type="nucleotide sequence ID" value="NZ_JASCTH010000007.1"/>
</dbReference>
<dbReference type="GO" id="GO:0005524">
    <property type="term" value="F:ATP binding"/>
    <property type="evidence" value="ECO:0007669"/>
    <property type="project" value="UniProtKB-KW"/>
</dbReference>
<dbReference type="Proteomes" id="UP001241758">
    <property type="component" value="Unassembled WGS sequence"/>
</dbReference>
<keyword evidence="4" id="KW-1185">Reference proteome</keyword>
<keyword evidence="3" id="KW-0547">Nucleotide-binding</keyword>
<keyword evidence="1" id="KW-0723">Serine/threonine-protein kinase</keyword>
<feature type="domain" description="Histidine kinase/HSP90-like ATPase" evidence="2">
    <location>
        <begin position="32"/>
        <end position="141"/>
    </location>
</feature>
<dbReference type="InterPro" id="IPR036890">
    <property type="entry name" value="HATPase_C_sf"/>
</dbReference>
<keyword evidence="3" id="KW-0067">ATP-binding</keyword>
<keyword evidence="1" id="KW-0808">Transferase</keyword>
<dbReference type="CDD" id="cd16936">
    <property type="entry name" value="HATPase_RsbW-like"/>
    <property type="match status" value="1"/>
</dbReference>
<keyword evidence="1" id="KW-0418">Kinase</keyword>
<gene>
    <name evidence="3" type="ORF">QLQ12_13425</name>
</gene>
<evidence type="ECO:0000313" key="4">
    <source>
        <dbReference type="Proteomes" id="UP001241758"/>
    </source>
</evidence>
<reference evidence="3 4" key="1">
    <citation type="submission" date="2023-05" db="EMBL/GenBank/DDBJ databases">
        <title>Actinoplanes sp. NEAU-A12 genome sequencing.</title>
        <authorList>
            <person name="Wang Z.-S."/>
        </authorList>
    </citation>
    <scope>NUCLEOTIDE SEQUENCE [LARGE SCALE GENOMIC DNA]</scope>
    <source>
        <strain evidence="3 4">NEAU-A12</strain>
    </source>
</reference>
<evidence type="ECO:0000313" key="3">
    <source>
        <dbReference type="EMBL" id="MDI6099598.1"/>
    </source>
</evidence>
<dbReference type="SUPFAM" id="SSF55874">
    <property type="entry name" value="ATPase domain of HSP90 chaperone/DNA topoisomerase II/histidine kinase"/>
    <property type="match status" value="1"/>
</dbReference>
<dbReference type="Gene3D" id="3.30.565.10">
    <property type="entry name" value="Histidine kinase-like ATPase, C-terminal domain"/>
    <property type="match status" value="1"/>
</dbReference>
<dbReference type="PANTHER" id="PTHR35526:SF3">
    <property type="entry name" value="ANTI-SIGMA-F FACTOR RSBW"/>
    <property type="match status" value="1"/>
</dbReference>
<name>A0ABT6WIN6_9ACTN</name>
<dbReference type="PANTHER" id="PTHR35526">
    <property type="entry name" value="ANTI-SIGMA-F FACTOR RSBW-RELATED"/>
    <property type="match status" value="1"/>
</dbReference>
<proteinExistence type="predicted"/>
<evidence type="ECO:0000259" key="2">
    <source>
        <dbReference type="Pfam" id="PF13581"/>
    </source>
</evidence>
<dbReference type="InterPro" id="IPR003594">
    <property type="entry name" value="HATPase_dom"/>
</dbReference>
<organism evidence="3 4">
    <name type="scientific">Actinoplanes sandaracinus</name>
    <dbReference type="NCBI Taxonomy" id="3045177"/>
    <lineage>
        <taxon>Bacteria</taxon>
        <taxon>Bacillati</taxon>
        <taxon>Actinomycetota</taxon>
        <taxon>Actinomycetes</taxon>
        <taxon>Micromonosporales</taxon>
        <taxon>Micromonosporaceae</taxon>
        <taxon>Actinoplanes</taxon>
    </lineage>
</organism>
<dbReference type="InterPro" id="IPR050267">
    <property type="entry name" value="Anti-sigma-factor_SerPK"/>
</dbReference>
<accession>A0ABT6WIN6</accession>